<dbReference type="EC" id="4.2.2.29" evidence="7"/>
<evidence type="ECO:0000256" key="2">
    <source>
        <dbReference type="ARBA" id="ARBA00022692"/>
    </source>
</evidence>
<organism evidence="8 9">
    <name type="scientific">Savagea serpentis</name>
    <dbReference type="NCBI Taxonomy" id="2785297"/>
    <lineage>
        <taxon>Bacteria</taxon>
        <taxon>Bacillati</taxon>
        <taxon>Bacillota</taxon>
        <taxon>Bacilli</taxon>
        <taxon>Bacillales</taxon>
        <taxon>Caryophanaceae</taxon>
        <taxon>Savagea</taxon>
    </lineage>
</organism>
<dbReference type="GO" id="GO:0071555">
    <property type="term" value="P:cell wall organization"/>
    <property type="evidence" value="ECO:0007669"/>
    <property type="project" value="UniProtKB-KW"/>
</dbReference>
<dbReference type="Proteomes" id="UP000622653">
    <property type="component" value="Unassembled WGS sequence"/>
</dbReference>
<keyword evidence="3 7" id="KW-1133">Transmembrane helix</keyword>
<dbReference type="CDD" id="cd08010">
    <property type="entry name" value="MltG_like"/>
    <property type="match status" value="1"/>
</dbReference>
<evidence type="ECO:0000256" key="4">
    <source>
        <dbReference type="ARBA" id="ARBA00023136"/>
    </source>
</evidence>
<dbReference type="GO" id="GO:0009252">
    <property type="term" value="P:peptidoglycan biosynthetic process"/>
    <property type="evidence" value="ECO:0007669"/>
    <property type="project" value="UniProtKB-UniRule"/>
</dbReference>
<accession>A0A8J7KKK9</accession>
<evidence type="ECO:0000313" key="9">
    <source>
        <dbReference type="Proteomes" id="UP000622653"/>
    </source>
</evidence>
<dbReference type="PANTHER" id="PTHR30518">
    <property type="entry name" value="ENDOLYTIC MUREIN TRANSGLYCOSYLASE"/>
    <property type="match status" value="1"/>
</dbReference>
<keyword evidence="9" id="KW-1185">Reference proteome</keyword>
<keyword evidence="5 7" id="KW-0456">Lyase</keyword>
<dbReference type="GO" id="GO:0005886">
    <property type="term" value="C:plasma membrane"/>
    <property type="evidence" value="ECO:0007669"/>
    <property type="project" value="UniProtKB-SubCell"/>
</dbReference>
<comment type="similarity">
    <text evidence="7">Belongs to the transglycosylase MltG family.</text>
</comment>
<dbReference type="PANTHER" id="PTHR30518:SF2">
    <property type="entry name" value="ENDOLYTIC MUREIN TRANSGLYCOSYLASE"/>
    <property type="match status" value="1"/>
</dbReference>
<gene>
    <name evidence="7 8" type="primary">mltG</name>
    <name evidence="8" type="ORF">IRY55_02065</name>
</gene>
<dbReference type="Gene3D" id="3.30.1490.480">
    <property type="entry name" value="Endolytic murein transglycosylase"/>
    <property type="match status" value="1"/>
</dbReference>
<sequence>MTEQQKPTEQLNFELRKKEAKTVRKVVTYTAIALLSIGLLISAILFFYVKGGLKAYDAKDDSEITVEIPIGSGLTLISKKLEEAGVIKDARIFKYYAKFNNESQFQAGTYNLTKSMTPDELIESLKTGKVYRTPVFTMTIPEGLTIEQIGEVVEKNTTITKDEFVSYVNNPETVDRMMELYPNIVTEEVKNEQIRTPLEGYLFPATYPFYEENPTVEEIVLTMMEGTAMNVTPYLDYLESKGKTVHWLLTFASLLEREATAAADRESIASVFYNRLEADMPLQTDPTVLYALGEHKDRVLYKDLEVQNPYNTYQNKGLPPGPIAAPGRSSIEAVTDPADTNYLYFLADKDGNNHFTDSYEQHLINRDKYITGTKE</sequence>
<feature type="site" description="Important for catalytic activity" evidence="7">
    <location>
        <position position="258"/>
    </location>
</feature>
<dbReference type="GO" id="GO:0008932">
    <property type="term" value="F:lytic endotransglycosylase activity"/>
    <property type="evidence" value="ECO:0007669"/>
    <property type="project" value="UniProtKB-UniRule"/>
</dbReference>
<evidence type="ECO:0000256" key="7">
    <source>
        <dbReference type="HAMAP-Rule" id="MF_02065"/>
    </source>
</evidence>
<keyword evidence="4 7" id="KW-0472">Membrane</keyword>
<comment type="caution">
    <text evidence="8">The sequence shown here is derived from an EMBL/GenBank/DDBJ whole genome shotgun (WGS) entry which is preliminary data.</text>
</comment>
<evidence type="ECO:0000313" key="8">
    <source>
        <dbReference type="EMBL" id="MBF4500134.1"/>
    </source>
</evidence>
<name>A0A8J7KKK9_9BACL</name>
<dbReference type="HAMAP" id="MF_02065">
    <property type="entry name" value="MltG"/>
    <property type="match status" value="1"/>
</dbReference>
<evidence type="ECO:0000256" key="6">
    <source>
        <dbReference type="ARBA" id="ARBA00023316"/>
    </source>
</evidence>
<keyword evidence="1 7" id="KW-1003">Cell membrane</keyword>
<proteinExistence type="inferred from homology"/>
<evidence type="ECO:0000256" key="1">
    <source>
        <dbReference type="ARBA" id="ARBA00022475"/>
    </source>
</evidence>
<evidence type="ECO:0000256" key="5">
    <source>
        <dbReference type="ARBA" id="ARBA00023239"/>
    </source>
</evidence>
<dbReference type="EMBL" id="JADKPV010000001">
    <property type="protein sequence ID" value="MBF4500134.1"/>
    <property type="molecule type" value="Genomic_DNA"/>
</dbReference>
<keyword evidence="6 7" id="KW-0961">Cell wall biogenesis/degradation</keyword>
<dbReference type="Pfam" id="PF02618">
    <property type="entry name" value="YceG"/>
    <property type="match status" value="1"/>
</dbReference>
<feature type="transmembrane region" description="Helical" evidence="7">
    <location>
        <begin position="26"/>
        <end position="49"/>
    </location>
</feature>
<dbReference type="AlphaFoldDB" id="A0A8J7KKK9"/>
<comment type="subcellular location">
    <subcellularLocation>
        <location evidence="7">Cell membrane</location>
        <topology evidence="7">Single-pass membrane protein</topology>
    </subcellularLocation>
</comment>
<keyword evidence="2 7" id="KW-0812">Transmembrane</keyword>
<dbReference type="RefSeq" id="WP_194561592.1">
    <property type="nucleotide sequence ID" value="NZ_JADKPV010000001.1"/>
</dbReference>
<dbReference type="Gene3D" id="3.30.160.60">
    <property type="entry name" value="Classic Zinc Finger"/>
    <property type="match status" value="1"/>
</dbReference>
<reference evidence="8" key="1">
    <citation type="submission" date="2020-11" db="EMBL/GenBank/DDBJ databases">
        <title>Multidrug resistant novel bacterium Savagea serpentis sp. nov., isolated from the scats of a vine snake (Ahaetulla nasuta).</title>
        <authorList>
            <person name="Venkata Ramana V."/>
            <person name="Vikas Patil S."/>
            <person name="Yogita Lugani V."/>
        </authorList>
    </citation>
    <scope>NUCLEOTIDE SEQUENCE</scope>
    <source>
        <strain evidence="8">SN6</strain>
    </source>
</reference>
<dbReference type="NCBIfam" id="TIGR00247">
    <property type="entry name" value="endolytic transglycosylase MltG"/>
    <property type="match status" value="1"/>
</dbReference>
<evidence type="ECO:0000256" key="3">
    <source>
        <dbReference type="ARBA" id="ARBA00022989"/>
    </source>
</evidence>
<dbReference type="InterPro" id="IPR003770">
    <property type="entry name" value="MLTG-like"/>
</dbReference>
<comment type="catalytic activity">
    <reaction evidence="7">
        <text>a peptidoglycan chain = a peptidoglycan chain with N-acetyl-1,6-anhydromuramyl-[peptide] at the reducing end + a peptidoglycan chain with N-acetylglucosamine at the non-reducing end.</text>
        <dbReference type="EC" id="4.2.2.29"/>
    </reaction>
</comment>
<protein>
    <recommendedName>
        <fullName evidence="7">Endolytic murein transglycosylase</fullName>
        <ecNumber evidence="7">4.2.2.29</ecNumber>
    </recommendedName>
    <alternativeName>
        <fullName evidence="7">Peptidoglycan lytic transglycosylase</fullName>
    </alternativeName>
    <alternativeName>
        <fullName evidence="7">Peptidoglycan polymerization terminase</fullName>
    </alternativeName>
</protein>
<comment type="function">
    <text evidence="7">Functions as a peptidoglycan terminase that cleaves nascent peptidoglycan strands endolytically to terminate their elongation.</text>
</comment>